<dbReference type="RefSeq" id="WP_209372114.1">
    <property type="nucleotide sequence ID" value="NZ_JAGIZA010000003.1"/>
</dbReference>
<gene>
    <name evidence="1" type="ORF">J5Y10_06975</name>
</gene>
<dbReference type="AlphaFoldDB" id="A0A940MVL5"/>
<dbReference type="EMBL" id="JAGIZA010000003">
    <property type="protein sequence ID" value="MBP0492518.1"/>
    <property type="molecule type" value="Genomic_DNA"/>
</dbReference>
<evidence type="ECO:0000313" key="1">
    <source>
        <dbReference type="EMBL" id="MBP0492518.1"/>
    </source>
</evidence>
<proteinExistence type="predicted"/>
<comment type="caution">
    <text evidence="1">The sequence shown here is derived from an EMBL/GenBank/DDBJ whole genome shotgun (WGS) entry which is preliminary data.</text>
</comment>
<keyword evidence="2" id="KW-1185">Reference proteome</keyword>
<organism evidence="1 2">
    <name type="scientific">Roseomonas indoligenes</name>
    <dbReference type="NCBI Taxonomy" id="2820811"/>
    <lineage>
        <taxon>Bacteria</taxon>
        <taxon>Pseudomonadati</taxon>
        <taxon>Pseudomonadota</taxon>
        <taxon>Alphaproteobacteria</taxon>
        <taxon>Acetobacterales</taxon>
        <taxon>Roseomonadaceae</taxon>
        <taxon>Roseomonas</taxon>
    </lineage>
</organism>
<reference evidence="1" key="1">
    <citation type="submission" date="2021-03" db="EMBL/GenBank/DDBJ databases">
        <authorList>
            <person name="So Y."/>
        </authorList>
    </citation>
    <scope>NUCLEOTIDE SEQUENCE</scope>
    <source>
        <strain evidence="1">SG15</strain>
    </source>
</reference>
<evidence type="ECO:0000313" key="2">
    <source>
        <dbReference type="Proteomes" id="UP000677537"/>
    </source>
</evidence>
<accession>A0A940MVL5</accession>
<name>A0A940MVL5_9PROT</name>
<sequence>MTNQVLWLESSKGVMQREPAKLLHDDEHIQALYLEGGSDYLLLTFSEMSFVADGRRFWGDTLARKSDLAAIGIVAKQPNWFPRASMEVLAENLESVLAGYAERVGYGFSMGAYGAVKYADLLGLTTIVALSPQSSINKADVGREDPRYTRHFRPSLHSGMAISSGDCLAPGYILFDPGHRGDTAHGERVMRAASELRRVPVPFTGHETVLAFASTAGANALLNACRSLDDLIVRRVVRAALAANPNRIRGLAYACLARHPRWTFSIASRYAEKLTPEDVAKLQSLARRKLKRQRAASR</sequence>
<protein>
    <submittedName>
        <fullName evidence="1">Uncharacterized protein</fullName>
    </submittedName>
</protein>
<dbReference type="Proteomes" id="UP000677537">
    <property type="component" value="Unassembled WGS sequence"/>
</dbReference>